<dbReference type="AlphaFoldDB" id="A0A1S1R854"/>
<accession>A0A1S1R854</accession>
<sequence>MWLRGGWELNWLPDEVVDVTEGSILQPAELQTIITGKSHTLPEGSHQVTTIPGGFFSIRVERAGGGPSPVRRTPPVLADGVVFTHCLPDEAVQSIRPEIFVIFVNERPLDQFQHWGIVVQPGRGRGELHREGAEDTNCPQGPSDIRSEISEGASGEGGKVQVELF</sequence>
<organism evidence="2 3">
    <name type="scientific">Parafrankia colletiae</name>
    <dbReference type="NCBI Taxonomy" id="573497"/>
    <lineage>
        <taxon>Bacteria</taxon>
        <taxon>Bacillati</taxon>
        <taxon>Actinomycetota</taxon>
        <taxon>Actinomycetes</taxon>
        <taxon>Frankiales</taxon>
        <taxon>Frankiaceae</taxon>
        <taxon>Parafrankia</taxon>
    </lineage>
</organism>
<keyword evidence="3" id="KW-1185">Reference proteome</keyword>
<evidence type="ECO:0000256" key="1">
    <source>
        <dbReference type="SAM" id="MobiDB-lite"/>
    </source>
</evidence>
<gene>
    <name evidence="2" type="ORF">CC117_10950</name>
</gene>
<feature type="region of interest" description="Disordered" evidence="1">
    <location>
        <begin position="125"/>
        <end position="165"/>
    </location>
</feature>
<protein>
    <submittedName>
        <fullName evidence="2">Uncharacterized protein</fullName>
    </submittedName>
</protein>
<evidence type="ECO:0000313" key="2">
    <source>
        <dbReference type="EMBL" id="OHV43138.1"/>
    </source>
</evidence>
<comment type="caution">
    <text evidence="2">The sequence shown here is derived from an EMBL/GenBank/DDBJ whole genome shotgun (WGS) entry which is preliminary data.</text>
</comment>
<reference evidence="3" key="1">
    <citation type="submission" date="2016-07" db="EMBL/GenBank/DDBJ databases">
        <title>Sequence Frankia sp. strain CcI1.17.</title>
        <authorList>
            <person name="Ghodhbane-Gtari F."/>
            <person name="Swanson E."/>
            <person name="Gueddou A."/>
            <person name="Morris K."/>
            <person name="Hezbri K."/>
            <person name="Ktari A."/>
            <person name="Nouioui I."/>
            <person name="Abebe-Akele F."/>
            <person name="Simpson S."/>
            <person name="Thomas K."/>
            <person name="Gtari M."/>
            <person name="Tisa L.S."/>
            <person name="Hurst S."/>
        </authorList>
    </citation>
    <scope>NUCLEOTIDE SEQUENCE [LARGE SCALE GENOMIC DNA]</scope>
    <source>
        <strain evidence="3">Cc1.17</strain>
    </source>
</reference>
<name>A0A1S1R854_9ACTN</name>
<proteinExistence type="predicted"/>
<dbReference type="Proteomes" id="UP000179627">
    <property type="component" value="Unassembled WGS sequence"/>
</dbReference>
<dbReference type="EMBL" id="MBLM01000036">
    <property type="protein sequence ID" value="OHV43138.1"/>
    <property type="molecule type" value="Genomic_DNA"/>
</dbReference>
<evidence type="ECO:0000313" key="3">
    <source>
        <dbReference type="Proteomes" id="UP000179627"/>
    </source>
</evidence>